<keyword evidence="3" id="KW-1133">Transmembrane helix</keyword>
<reference evidence="5" key="1">
    <citation type="submission" date="2021-01" db="EMBL/GenBank/DDBJ databases">
        <authorList>
            <person name="Corre E."/>
            <person name="Pelletier E."/>
            <person name="Niang G."/>
            <person name="Scheremetjew M."/>
            <person name="Finn R."/>
            <person name="Kale V."/>
            <person name="Holt S."/>
            <person name="Cochrane G."/>
            <person name="Meng A."/>
            <person name="Brown T."/>
            <person name="Cohen L."/>
        </authorList>
    </citation>
    <scope>NUCLEOTIDE SEQUENCE</scope>
    <source>
        <strain evidence="5">CCAP 955/1</strain>
    </source>
</reference>
<evidence type="ECO:0000313" key="5">
    <source>
        <dbReference type="EMBL" id="CAE0279039.1"/>
    </source>
</evidence>
<proteinExistence type="predicted"/>
<dbReference type="AlphaFoldDB" id="A0A7S3GXB5"/>
<dbReference type="PROSITE" id="PS50850">
    <property type="entry name" value="MFS"/>
    <property type="match status" value="1"/>
</dbReference>
<dbReference type="InterPro" id="IPR011701">
    <property type="entry name" value="MFS"/>
</dbReference>
<dbReference type="GO" id="GO:0016020">
    <property type="term" value="C:membrane"/>
    <property type="evidence" value="ECO:0007669"/>
    <property type="project" value="UniProtKB-SubCell"/>
</dbReference>
<dbReference type="PANTHER" id="PTHR23520:SF5">
    <property type="entry name" value="TRANSPORTER, PUTATIVE (AFU_ORTHOLOGUE AFUA_3G04000)-RELATED"/>
    <property type="match status" value="1"/>
</dbReference>
<gene>
    <name evidence="5" type="ORF">SELO1098_LOCUS7872</name>
</gene>
<dbReference type="InterPro" id="IPR036259">
    <property type="entry name" value="MFS_trans_sf"/>
</dbReference>
<evidence type="ECO:0000256" key="2">
    <source>
        <dbReference type="SAM" id="MobiDB-lite"/>
    </source>
</evidence>
<feature type="region of interest" description="Disordered" evidence="2">
    <location>
        <begin position="190"/>
        <end position="216"/>
    </location>
</feature>
<feature type="transmembrane region" description="Helical" evidence="3">
    <location>
        <begin position="149"/>
        <end position="168"/>
    </location>
</feature>
<feature type="domain" description="Major facilitator superfamily (MFS) profile" evidence="4">
    <location>
        <begin position="1"/>
        <end position="216"/>
    </location>
</feature>
<feature type="transmembrane region" description="Helical" evidence="3">
    <location>
        <begin position="30"/>
        <end position="50"/>
    </location>
</feature>
<name>A0A7S3GXB5_9STRA</name>
<dbReference type="PANTHER" id="PTHR23520">
    <property type="entry name" value="TRANSPORTER, PUTATIVE (AFU_ORTHOLOGUE AFUA_3G04000)-RELATED"/>
    <property type="match status" value="1"/>
</dbReference>
<dbReference type="InterPro" id="IPR020846">
    <property type="entry name" value="MFS_dom"/>
</dbReference>
<accession>A0A7S3GXB5</accession>
<keyword evidence="3" id="KW-0812">Transmembrane</keyword>
<dbReference type="EMBL" id="HBIC01015528">
    <property type="protein sequence ID" value="CAE0279039.1"/>
    <property type="molecule type" value="Transcribed_RNA"/>
</dbReference>
<feature type="transmembrane region" description="Helical" evidence="3">
    <location>
        <begin position="124"/>
        <end position="143"/>
    </location>
</feature>
<evidence type="ECO:0000256" key="3">
    <source>
        <dbReference type="SAM" id="Phobius"/>
    </source>
</evidence>
<feature type="transmembrane region" description="Helical" evidence="3">
    <location>
        <begin position="70"/>
        <end position="90"/>
    </location>
</feature>
<comment type="subcellular location">
    <subcellularLocation>
        <location evidence="1">Membrane</location>
        <topology evidence="1">Multi-pass membrane protein</topology>
    </subcellularLocation>
</comment>
<sequence>MLDSFAGSFVLQTIISAWFYHTYGTSPEKLGVLVFVCNIVAGVSALFAAQLADKIGLINTMVVTHVPSNILLILVPLMPNETSAIVVLCLRYSISQMDVPTRNAYVQGVVDPNERSAANGITNVVRSIGAATGPFLAGLLYNSAYYTNFPWYIAGGLKIVYDLLLLYYMQQVRPVEEIEKENLEKEELQRLTSTHTNSTASSLYGGDSQETLDNAV</sequence>
<feature type="transmembrane region" description="Helical" evidence="3">
    <location>
        <begin position="6"/>
        <end position="23"/>
    </location>
</feature>
<dbReference type="SUPFAM" id="SSF103473">
    <property type="entry name" value="MFS general substrate transporter"/>
    <property type="match status" value="1"/>
</dbReference>
<evidence type="ECO:0000256" key="1">
    <source>
        <dbReference type="ARBA" id="ARBA00004141"/>
    </source>
</evidence>
<keyword evidence="3" id="KW-0472">Membrane</keyword>
<organism evidence="5">
    <name type="scientific">Spumella elongata</name>
    <dbReference type="NCBI Taxonomy" id="89044"/>
    <lineage>
        <taxon>Eukaryota</taxon>
        <taxon>Sar</taxon>
        <taxon>Stramenopiles</taxon>
        <taxon>Ochrophyta</taxon>
        <taxon>Chrysophyceae</taxon>
        <taxon>Chromulinales</taxon>
        <taxon>Chromulinaceae</taxon>
        <taxon>Spumella</taxon>
    </lineage>
</organism>
<dbReference type="Pfam" id="PF07690">
    <property type="entry name" value="MFS_1"/>
    <property type="match status" value="1"/>
</dbReference>
<dbReference type="Gene3D" id="1.20.1250.20">
    <property type="entry name" value="MFS general substrate transporter like domains"/>
    <property type="match status" value="1"/>
</dbReference>
<evidence type="ECO:0000259" key="4">
    <source>
        <dbReference type="PROSITE" id="PS50850"/>
    </source>
</evidence>
<dbReference type="GO" id="GO:0022857">
    <property type="term" value="F:transmembrane transporter activity"/>
    <property type="evidence" value="ECO:0007669"/>
    <property type="project" value="InterPro"/>
</dbReference>
<protein>
    <recommendedName>
        <fullName evidence="4">Major facilitator superfamily (MFS) profile domain-containing protein</fullName>
    </recommendedName>
</protein>